<evidence type="ECO:0000313" key="2">
    <source>
        <dbReference type="Proteomes" id="UP000321408"/>
    </source>
</evidence>
<gene>
    <name evidence="1" type="ORF">DSAG12_04390</name>
</gene>
<reference evidence="1 2" key="1">
    <citation type="journal article" date="2020" name="Nature">
        <title>Isolation of an archaeon at the prokaryote-eukaryote interface.</title>
        <authorList>
            <person name="Imachi H."/>
            <person name="Nobu M.K."/>
            <person name="Nakahara N."/>
            <person name="Morono Y."/>
            <person name="Ogawara M."/>
            <person name="Takaki Y."/>
            <person name="Takano Y."/>
            <person name="Uematsu K."/>
            <person name="Ikuta T."/>
            <person name="Ito M."/>
            <person name="Matsui Y."/>
            <person name="Miyazaki M."/>
            <person name="Murata K."/>
            <person name="Saito Y."/>
            <person name="Sakai S."/>
            <person name="Song C."/>
            <person name="Tasumi E."/>
            <person name="Yamanaka Y."/>
            <person name="Yamaguchi T."/>
            <person name="Kamagata Y."/>
            <person name="Tamaki H."/>
            <person name="Takai K."/>
        </authorList>
    </citation>
    <scope>NUCLEOTIDE SEQUENCE [LARGE SCALE GENOMIC DNA]</scope>
    <source>
        <strain evidence="1 2">MK-D1</strain>
    </source>
</reference>
<dbReference type="EMBL" id="CP042905">
    <property type="protein sequence ID" value="XDF89307.1"/>
    <property type="molecule type" value="Genomic_DNA"/>
</dbReference>
<accession>A0AC61ZU29</accession>
<sequence>MISENNLSGSPNLIPSVYQVNPGIKNSYKIRKIKFALNQNQRKELLQIAEKQNFKHALMIKTQMGLGLRVSELCNMGISQLNLYNGFVLIQSRNATKYLKSFRVKTLSSNRRIPIPKELVRDIKNSIGNRKTGYVFQSNKHGSFLKNSVIGFINKYARQCLSIGYNIGSHSLRRTYASFLIKNGLPINDISKLLGHSSIRTTMKYLFEIDNLDYIEIKKITGKMFK</sequence>
<proteinExistence type="predicted"/>
<evidence type="ECO:0000313" key="1">
    <source>
        <dbReference type="EMBL" id="XDF89307.1"/>
    </source>
</evidence>
<keyword evidence="2" id="KW-1185">Reference proteome</keyword>
<protein>
    <submittedName>
        <fullName evidence="1">Tyrosine-type recombinase/integrase</fullName>
    </submittedName>
</protein>
<name>A0AC61ZU29_9ARCH</name>
<organism evidence="1 2">
    <name type="scientific">Promethearchaeum syntrophicum</name>
    <dbReference type="NCBI Taxonomy" id="2594042"/>
    <lineage>
        <taxon>Archaea</taxon>
        <taxon>Promethearchaeati</taxon>
        <taxon>Promethearchaeota</taxon>
        <taxon>Promethearchaeia</taxon>
        <taxon>Promethearchaeales</taxon>
        <taxon>Promethearchaeaceae</taxon>
        <taxon>Promethearchaeum</taxon>
    </lineage>
</organism>
<reference evidence="1 2" key="2">
    <citation type="journal article" date="2024" name="Int. J. Syst. Evol. Microbiol.">
        <title>Promethearchaeum syntrophicum gen. nov., sp. nov., an anaerobic, obligately syntrophic archaeon, the first isolate of the lineage 'Asgard' archaea, and proposal of the new archaeal phylum Promethearchaeota phyl. nov. and kingdom Promethearchaeati regn. nov.</title>
        <authorList>
            <person name="Imachi H."/>
            <person name="Nobu M.K."/>
            <person name="Kato S."/>
            <person name="Takaki Y."/>
            <person name="Miyazaki M."/>
            <person name="Miyata M."/>
            <person name="Ogawara M."/>
            <person name="Saito Y."/>
            <person name="Sakai S."/>
            <person name="Tahara Y.O."/>
            <person name="Takano Y."/>
            <person name="Tasumi E."/>
            <person name="Uematsu K."/>
            <person name="Yoshimura T."/>
            <person name="Itoh T."/>
            <person name="Ohkuma M."/>
            <person name="Takai K."/>
        </authorList>
    </citation>
    <scope>NUCLEOTIDE SEQUENCE [LARGE SCALE GENOMIC DNA]</scope>
    <source>
        <strain evidence="1 2">MK-D1</strain>
    </source>
</reference>
<dbReference type="Proteomes" id="UP000321408">
    <property type="component" value="Chromosome"/>
</dbReference>